<dbReference type="STRING" id="1081102.A0A167Z5T0"/>
<feature type="transmembrane region" description="Helical" evidence="6">
    <location>
        <begin position="221"/>
        <end position="243"/>
    </location>
</feature>
<feature type="region of interest" description="Disordered" evidence="5">
    <location>
        <begin position="109"/>
        <end position="131"/>
    </location>
</feature>
<feature type="transmembrane region" description="Helical" evidence="6">
    <location>
        <begin position="412"/>
        <end position="431"/>
    </location>
</feature>
<evidence type="ECO:0000256" key="5">
    <source>
        <dbReference type="SAM" id="MobiDB-lite"/>
    </source>
</evidence>
<keyword evidence="4 6" id="KW-0472">Membrane</keyword>
<dbReference type="AlphaFoldDB" id="A0A167Z5T0"/>
<feature type="compositionally biased region" description="Basic and acidic residues" evidence="5">
    <location>
        <begin position="601"/>
        <end position="610"/>
    </location>
</feature>
<feature type="transmembrane region" description="Helical" evidence="6">
    <location>
        <begin position="249"/>
        <end position="268"/>
    </location>
</feature>
<feature type="transmembrane region" description="Helical" evidence="6">
    <location>
        <begin position="504"/>
        <end position="522"/>
    </location>
</feature>
<dbReference type="PANTHER" id="PTHR22911">
    <property type="entry name" value="ACYL-MALONYL CONDENSING ENZYME-RELATED"/>
    <property type="match status" value="1"/>
</dbReference>
<feature type="transmembrane region" description="Helical" evidence="6">
    <location>
        <begin position="280"/>
        <end position="301"/>
    </location>
</feature>
<comment type="caution">
    <text evidence="8">The sequence shown here is derived from an EMBL/GenBank/DDBJ whole genome shotgun (WGS) entry which is preliminary data.</text>
</comment>
<dbReference type="SUPFAM" id="SSF103481">
    <property type="entry name" value="Multidrug resistance efflux transporter EmrE"/>
    <property type="match status" value="2"/>
</dbReference>
<accession>A0A167Z5T0</accession>
<dbReference type="InterPro" id="IPR037185">
    <property type="entry name" value="EmrE-like"/>
</dbReference>
<evidence type="ECO:0000256" key="1">
    <source>
        <dbReference type="ARBA" id="ARBA00004141"/>
    </source>
</evidence>
<evidence type="ECO:0000313" key="8">
    <source>
        <dbReference type="EMBL" id="OAA67131.1"/>
    </source>
</evidence>
<feature type="transmembrane region" description="Helical" evidence="6">
    <location>
        <begin position="451"/>
        <end position="472"/>
    </location>
</feature>
<evidence type="ECO:0000256" key="6">
    <source>
        <dbReference type="SAM" id="Phobius"/>
    </source>
</evidence>
<keyword evidence="3 6" id="KW-1133">Transmembrane helix</keyword>
<reference evidence="8 9" key="1">
    <citation type="journal article" date="2016" name="Genome Biol. Evol.">
        <title>Divergent and convergent evolution of fungal pathogenicity.</title>
        <authorList>
            <person name="Shang Y."/>
            <person name="Xiao G."/>
            <person name="Zheng P."/>
            <person name="Cen K."/>
            <person name="Zhan S."/>
            <person name="Wang C."/>
        </authorList>
    </citation>
    <scope>NUCLEOTIDE SEQUENCE [LARGE SCALE GENOMIC DNA]</scope>
    <source>
        <strain evidence="8 9">RCEF 264</strain>
    </source>
</reference>
<feature type="region of interest" description="Disordered" evidence="5">
    <location>
        <begin position="24"/>
        <end position="78"/>
    </location>
</feature>
<feature type="transmembrane region" description="Helical" evidence="6">
    <location>
        <begin position="377"/>
        <end position="400"/>
    </location>
</feature>
<feature type="transmembrane region" description="Helical" evidence="6">
    <location>
        <begin position="190"/>
        <end position="209"/>
    </location>
</feature>
<dbReference type="InterPro" id="IPR000620">
    <property type="entry name" value="EamA_dom"/>
</dbReference>
<sequence length="610" mass="63955">MSPYLPIPQTPSAKTQFEEHVVELSSVSSDRSTTDRPWSPFAVGADDDAKSNTRMKTVSRTPPPPTTTTVHHLGPPDAFHRISIGSASDARCAPPRLASPSLSFRAFSPSPSISPASRPSPSPSPSPASPSHVLPPFRGSMFLARIWARNRAVLLVCCAQLFGALMNLAARLLELEGDDAVALHPIQLLFMRMVVTTVASCAYMVYYRVPDFPFGRKGLRTLLVVRGVSGFFGIFGMWFSMAYLPLAEATVLSFLAPSLSSYICHVLLHEPFTRKAQVASLLALAGVVLIARPDSLVGAVVTGTGSAAAALTNVTTTTTAAAATTAVARASSSPALRMDDVVAVAAAAAENLNSTAAAALAASPPVGGDEVTSAQRLVAIAVALLGVVGGSCALVCIRAIGTRVHPLVSVNYFATWCLLVTGTVMAVAPALGDGHAADLRFVLPHSLRQWLLLAFICICGFCTQFLSTMGLGMERSNRATAMVYTHMLFAAGFDRFVFGHEMGLVSLVGCGLIVGSALWAALSEKPLPDKSTGPAGAAAAAAAGGGGGEVAMTDIEVAVLPGRETRYRSAAERANDPQESIPILAAAEDSDDEDDVEDNDGERTRFRQYE</sequence>
<dbReference type="Proteomes" id="UP000076874">
    <property type="component" value="Unassembled WGS sequence"/>
</dbReference>
<dbReference type="Pfam" id="PF00892">
    <property type="entry name" value="EamA"/>
    <property type="match status" value="1"/>
</dbReference>
<feature type="compositionally biased region" description="Acidic residues" evidence="5">
    <location>
        <begin position="588"/>
        <end position="600"/>
    </location>
</feature>
<dbReference type="EMBL" id="AZHD01000002">
    <property type="protein sequence ID" value="OAA67131.1"/>
    <property type="molecule type" value="Genomic_DNA"/>
</dbReference>
<feature type="transmembrane region" description="Helical" evidence="6">
    <location>
        <begin position="152"/>
        <end position="170"/>
    </location>
</feature>
<feature type="domain" description="EamA" evidence="7">
    <location>
        <begin position="152"/>
        <end position="291"/>
    </location>
</feature>
<comment type="subcellular location">
    <subcellularLocation>
        <location evidence="1">Membrane</location>
        <topology evidence="1">Multi-pass membrane protein</topology>
    </subcellularLocation>
</comment>
<keyword evidence="2 6" id="KW-0812">Transmembrane</keyword>
<evidence type="ECO:0000259" key="7">
    <source>
        <dbReference type="Pfam" id="PF00892"/>
    </source>
</evidence>
<feature type="region of interest" description="Disordered" evidence="5">
    <location>
        <begin position="568"/>
        <end position="610"/>
    </location>
</feature>
<evidence type="ECO:0000256" key="4">
    <source>
        <dbReference type="ARBA" id="ARBA00023136"/>
    </source>
</evidence>
<evidence type="ECO:0000313" key="9">
    <source>
        <dbReference type="Proteomes" id="UP000076874"/>
    </source>
</evidence>
<proteinExistence type="predicted"/>
<name>A0A167Z5T0_9HYPO</name>
<gene>
    <name evidence="8" type="ORF">SPI_01707</name>
</gene>
<organism evidence="8 9">
    <name type="scientific">Niveomyces insectorum RCEF 264</name>
    <dbReference type="NCBI Taxonomy" id="1081102"/>
    <lineage>
        <taxon>Eukaryota</taxon>
        <taxon>Fungi</taxon>
        <taxon>Dikarya</taxon>
        <taxon>Ascomycota</taxon>
        <taxon>Pezizomycotina</taxon>
        <taxon>Sordariomycetes</taxon>
        <taxon>Hypocreomycetidae</taxon>
        <taxon>Hypocreales</taxon>
        <taxon>Cordycipitaceae</taxon>
        <taxon>Niveomyces</taxon>
    </lineage>
</organism>
<dbReference type="OrthoDB" id="306876at2759"/>
<evidence type="ECO:0000256" key="3">
    <source>
        <dbReference type="ARBA" id="ARBA00022989"/>
    </source>
</evidence>
<dbReference type="PANTHER" id="PTHR22911:SF6">
    <property type="entry name" value="SOLUTE CARRIER FAMILY 35 MEMBER G1"/>
    <property type="match status" value="1"/>
</dbReference>
<protein>
    <submittedName>
        <fullName evidence="8">DUF6 domain containing protein</fullName>
    </submittedName>
</protein>
<evidence type="ECO:0000256" key="2">
    <source>
        <dbReference type="ARBA" id="ARBA00022692"/>
    </source>
</evidence>
<keyword evidence="9" id="KW-1185">Reference proteome</keyword>
<feature type="compositionally biased region" description="Pro residues" evidence="5">
    <location>
        <begin position="118"/>
        <end position="128"/>
    </location>
</feature>
<dbReference type="GO" id="GO:0016020">
    <property type="term" value="C:membrane"/>
    <property type="evidence" value="ECO:0007669"/>
    <property type="project" value="UniProtKB-SubCell"/>
</dbReference>